<proteinExistence type="predicted"/>
<dbReference type="Proteomes" id="UP000242180">
    <property type="component" value="Unassembled WGS sequence"/>
</dbReference>
<comment type="caution">
    <text evidence="1">The sequence shown here is derived from an EMBL/GenBank/DDBJ whole genome shotgun (WGS) entry which is preliminary data.</text>
</comment>
<name>A0A1X2HEZ1_SYNRA</name>
<dbReference type="EMBL" id="MCGN01000004">
    <property type="protein sequence ID" value="ORY97523.1"/>
    <property type="molecule type" value="Genomic_DNA"/>
</dbReference>
<sequence length="201" mass="22754">MDAPSADDLDSRDLCEVVRTPVIAARSYRRNVYYDLHAIEVIAGRWIDLMCSPRNHIALTCSERTSALDGALLLLQNLFTRFNDRISFKWIEVEAGATKRHKRDVTLSEVDGDGDKATVMLVEFADGFGKFDAAKLKRDTGKIYRNAAWISQRTYRYSEENRYTLSAKYGLYLPTSHGPPPEIRSPSGPLVAFHSCQKRCC</sequence>
<dbReference type="OrthoDB" id="2289386at2759"/>
<protein>
    <submittedName>
        <fullName evidence="1">Uncharacterized protein</fullName>
    </submittedName>
</protein>
<evidence type="ECO:0000313" key="1">
    <source>
        <dbReference type="EMBL" id="ORY97523.1"/>
    </source>
</evidence>
<organism evidence="1 2">
    <name type="scientific">Syncephalastrum racemosum</name>
    <name type="common">Filamentous fungus</name>
    <dbReference type="NCBI Taxonomy" id="13706"/>
    <lineage>
        <taxon>Eukaryota</taxon>
        <taxon>Fungi</taxon>
        <taxon>Fungi incertae sedis</taxon>
        <taxon>Mucoromycota</taxon>
        <taxon>Mucoromycotina</taxon>
        <taxon>Mucoromycetes</taxon>
        <taxon>Mucorales</taxon>
        <taxon>Syncephalastraceae</taxon>
        <taxon>Syncephalastrum</taxon>
    </lineage>
</organism>
<gene>
    <name evidence="1" type="ORF">BCR43DRAFT_242641</name>
</gene>
<dbReference type="InParanoid" id="A0A1X2HEZ1"/>
<evidence type="ECO:0000313" key="2">
    <source>
        <dbReference type="Proteomes" id="UP000242180"/>
    </source>
</evidence>
<dbReference type="AlphaFoldDB" id="A0A1X2HEZ1"/>
<accession>A0A1X2HEZ1</accession>
<reference evidence="1 2" key="1">
    <citation type="submission" date="2016-07" db="EMBL/GenBank/DDBJ databases">
        <title>Pervasive Adenine N6-methylation of Active Genes in Fungi.</title>
        <authorList>
            <consortium name="DOE Joint Genome Institute"/>
            <person name="Mondo S.J."/>
            <person name="Dannebaum R.O."/>
            <person name="Kuo R.C."/>
            <person name="Labutti K."/>
            <person name="Haridas S."/>
            <person name="Kuo A."/>
            <person name="Salamov A."/>
            <person name="Ahrendt S.R."/>
            <person name="Lipzen A."/>
            <person name="Sullivan W."/>
            <person name="Andreopoulos W.B."/>
            <person name="Clum A."/>
            <person name="Lindquist E."/>
            <person name="Daum C."/>
            <person name="Ramamoorthy G.K."/>
            <person name="Gryganskyi A."/>
            <person name="Culley D."/>
            <person name="Magnuson J.K."/>
            <person name="James T.Y."/>
            <person name="O'Malley M.A."/>
            <person name="Stajich J.E."/>
            <person name="Spatafora J.W."/>
            <person name="Visel A."/>
            <person name="Grigoriev I.V."/>
        </authorList>
    </citation>
    <scope>NUCLEOTIDE SEQUENCE [LARGE SCALE GENOMIC DNA]</scope>
    <source>
        <strain evidence="1 2">NRRL 2496</strain>
    </source>
</reference>
<keyword evidence="2" id="KW-1185">Reference proteome</keyword>